<feature type="compositionally biased region" description="Polar residues" evidence="6">
    <location>
        <begin position="491"/>
        <end position="500"/>
    </location>
</feature>
<dbReference type="AlphaFoldDB" id="A0A8H4ZBP6"/>
<dbReference type="GO" id="GO:0000981">
    <property type="term" value="F:DNA-binding transcription factor activity, RNA polymerase II-specific"/>
    <property type="evidence" value="ECO:0007669"/>
    <property type="project" value="InterPro"/>
</dbReference>
<keyword evidence="2" id="KW-0479">Metal-binding</keyword>
<gene>
    <name evidence="8" type="ORF">FANTH_8178</name>
</gene>
<dbReference type="InterPro" id="IPR007219">
    <property type="entry name" value="XnlR_reg_dom"/>
</dbReference>
<dbReference type="PANTHER" id="PTHR47338:SF7">
    <property type="entry name" value="ZN(II)2CYS6 TRANSCRIPTION FACTOR (EUROFUNG)"/>
    <property type="match status" value="1"/>
</dbReference>
<dbReference type="PANTHER" id="PTHR47338">
    <property type="entry name" value="ZN(II)2CYS6 TRANSCRIPTION FACTOR (EUROFUNG)-RELATED"/>
    <property type="match status" value="1"/>
</dbReference>
<dbReference type="GO" id="GO:0008270">
    <property type="term" value="F:zinc ion binding"/>
    <property type="evidence" value="ECO:0007669"/>
    <property type="project" value="InterPro"/>
</dbReference>
<evidence type="ECO:0000256" key="6">
    <source>
        <dbReference type="SAM" id="MobiDB-lite"/>
    </source>
</evidence>
<evidence type="ECO:0000313" key="9">
    <source>
        <dbReference type="Proteomes" id="UP000573603"/>
    </source>
</evidence>
<accession>A0A8H4ZBP6</accession>
<evidence type="ECO:0000256" key="5">
    <source>
        <dbReference type="ARBA" id="ARBA00023242"/>
    </source>
</evidence>
<dbReference type="InterPro" id="IPR050815">
    <property type="entry name" value="TF_fung"/>
</dbReference>
<feature type="region of interest" description="Disordered" evidence="6">
    <location>
        <begin position="478"/>
        <end position="500"/>
    </location>
</feature>
<evidence type="ECO:0000256" key="4">
    <source>
        <dbReference type="ARBA" id="ARBA00023163"/>
    </source>
</evidence>
<dbReference type="Pfam" id="PF04082">
    <property type="entry name" value="Fungal_trans"/>
    <property type="match status" value="1"/>
</dbReference>
<dbReference type="EMBL" id="JABEVY010000190">
    <property type="protein sequence ID" value="KAF5243599.1"/>
    <property type="molecule type" value="Genomic_DNA"/>
</dbReference>
<protein>
    <recommendedName>
        <fullName evidence="7">Xylanolytic transcriptional activator regulatory domain-containing protein</fullName>
    </recommendedName>
</protein>
<organism evidence="8 9">
    <name type="scientific">Fusarium anthophilum</name>
    <dbReference type="NCBI Taxonomy" id="48485"/>
    <lineage>
        <taxon>Eukaryota</taxon>
        <taxon>Fungi</taxon>
        <taxon>Dikarya</taxon>
        <taxon>Ascomycota</taxon>
        <taxon>Pezizomycotina</taxon>
        <taxon>Sordariomycetes</taxon>
        <taxon>Hypocreomycetidae</taxon>
        <taxon>Hypocreales</taxon>
        <taxon>Nectriaceae</taxon>
        <taxon>Fusarium</taxon>
        <taxon>Fusarium fujikuroi species complex</taxon>
    </lineage>
</organism>
<reference evidence="8 9" key="1">
    <citation type="journal article" date="2020" name="BMC Genomics">
        <title>Correction to: Identification and distribution of gene clusters required for synthesis of sphingolipid metabolism inhibitors in diverse species of the filamentous fungus Fusarium.</title>
        <authorList>
            <person name="Kim H.S."/>
            <person name="Lohmar J.M."/>
            <person name="Busman M."/>
            <person name="Brown D.W."/>
            <person name="Naumann T.A."/>
            <person name="Divon H.H."/>
            <person name="Lysoe E."/>
            <person name="Uhlig S."/>
            <person name="Proctor R.H."/>
        </authorList>
    </citation>
    <scope>NUCLEOTIDE SEQUENCE [LARGE SCALE GENOMIC DNA]</scope>
    <source>
        <strain evidence="8 9">NRRL 25214</strain>
    </source>
</reference>
<feature type="region of interest" description="Disordered" evidence="6">
    <location>
        <begin position="439"/>
        <end position="460"/>
    </location>
</feature>
<comment type="subcellular location">
    <subcellularLocation>
        <location evidence="1">Nucleus</location>
    </subcellularLocation>
</comment>
<dbReference type="GO" id="GO:0006351">
    <property type="term" value="P:DNA-templated transcription"/>
    <property type="evidence" value="ECO:0007669"/>
    <property type="project" value="InterPro"/>
</dbReference>
<dbReference type="Proteomes" id="UP000573603">
    <property type="component" value="Unassembled WGS sequence"/>
</dbReference>
<evidence type="ECO:0000259" key="7">
    <source>
        <dbReference type="Pfam" id="PF04082"/>
    </source>
</evidence>
<keyword evidence="5" id="KW-0539">Nucleus</keyword>
<evidence type="ECO:0000256" key="2">
    <source>
        <dbReference type="ARBA" id="ARBA00022723"/>
    </source>
</evidence>
<keyword evidence="9" id="KW-1185">Reference proteome</keyword>
<dbReference type="GO" id="GO:0003677">
    <property type="term" value="F:DNA binding"/>
    <property type="evidence" value="ECO:0007669"/>
    <property type="project" value="InterPro"/>
</dbReference>
<keyword evidence="3" id="KW-0805">Transcription regulation</keyword>
<feature type="domain" description="Xylanolytic transcriptional activator regulatory" evidence="7">
    <location>
        <begin position="25"/>
        <end position="269"/>
    </location>
</feature>
<evidence type="ECO:0000256" key="3">
    <source>
        <dbReference type="ARBA" id="ARBA00023015"/>
    </source>
</evidence>
<comment type="caution">
    <text evidence="8">The sequence shown here is derived from an EMBL/GenBank/DDBJ whole genome shotgun (WGS) entry which is preliminary data.</text>
</comment>
<evidence type="ECO:0000313" key="8">
    <source>
        <dbReference type="EMBL" id="KAF5243599.1"/>
    </source>
</evidence>
<name>A0A8H4ZBP6_9HYPO</name>
<dbReference type="GO" id="GO:0005634">
    <property type="term" value="C:nucleus"/>
    <property type="evidence" value="ECO:0007669"/>
    <property type="project" value="UniProtKB-SubCell"/>
</dbReference>
<dbReference type="CDD" id="cd12148">
    <property type="entry name" value="fungal_TF_MHR"/>
    <property type="match status" value="1"/>
</dbReference>
<proteinExistence type="predicted"/>
<sequence>MPLCANQWSLVRSVAPERVSTLRCLDFLHKPSFNHSLDKGSLIEDYGEAILYAICAHGHRIRDLEGRADPDVPGRLWAEESQAMLMREIGKPTLMTAMTLVLLCDFALQTGQDALAFMLCGCCHSVARLLALDRPVPSSNNGESPPDNILTESRRRVLWSCFILDSIVGSGVDENLRWRDGAPQTPLPRSDQSFLSQVSNDETPLFLPRGSEAFPSSEDLQRYNLRSNLIYLMSMRTRVLRLIRTNIDDLNISDPQSPFMQLLHSLEAWSNSIATQLQLTEFSIYVHKELNTLESLFYLHLSYHILICDLTRISIPGFAFPLAAAFEAAPRPFISHCREVCQHHASQVTRILRMMAQHLNPLFSEYTTYAATYEATKILIVYTASLGEQEPDSRMQLKEDIMFNMKVLREQTSGIFPSRACRALTRLLHRFGFNEIANSSRATPLSRSEDNAGEVSGPPEAFYLSDLAPFRRAYDDVNKDRDRRESAAGSLASSTRNLTQEAPVLRPWNQQLVQPLGASEMPGNQVSTLGDYTQVAGDMSNEITWDLFSLPDWVFEQYEMDFGA</sequence>
<keyword evidence="4" id="KW-0804">Transcription</keyword>
<evidence type="ECO:0000256" key="1">
    <source>
        <dbReference type="ARBA" id="ARBA00004123"/>
    </source>
</evidence>